<dbReference type="EMBL" id="WBXO01000001">
    <property type="protein sequence ID" value="KAB2954645.1"/>
    <property type="molecule type" value="Genomic_DNA"/>
</dbReference>
<comment type="caution">
    <text evidence="1">The sequence shown here is derived from an EMBL/GenBank/DDBJ whole genome shotgun (WGS) entry which is preliminary data.</text>
</comment>
<dbReference type="Pfam" id="PF11066">
    <property type="entry name" value="DUF2867"/>
    <property type="match status" value="1"/>
</dbReference>
<accession>A0A6I0EV41</accession>
<dbReference type="Proteomes" id="UP000468766">
    <property type="component" value="Unassembled WGS sequence"/>
</dbReference>
<gene>
    <name evidence="1" type="ORF">F9B85_02940</name>
</gene>
<sequence length="184" mass="21365">MFIPYPKEYLHLQKIKVEEINLPKESVIKGSLATVDYIDSYRIPWPEGLEQDVVALIHRLFTSAPTWTTALTEVRNKVVRYFGIKVPESHSQMTPYDFDFSPGNQGGFFRVYERNDNEIVVGDNDKHLNFRISFMIDREESRAWAVVSTAVQFHNWLGRAYFLPVRPFHRLMVPAMLKSAGKKA</sequence>
<protein>
    <submittedName>
        <fullName evidence="1">DUF2867 domain-containing protein</fullName>
    </submittedName>
</protein>
<evidence type="ECO:0000313" key="2">
    <source>
        <dbReference type="Proteomes" id="UP000468766"/>
    </source>
</evidence>
<dbReference type="AlphaFoldDB" id="A0A6I0EV41"/>
<dbReference type="OrthoDB" id="7058586at2"/>
<keyword evidence="2" id="KW-1185">Reference proteome</keyword>
<proteinExistence type="predicted"/>
<evidence type="ECO:0000313" key="1">
    <source>
        <dbReference type="EMBL" id="KAB2954645.1"/>
    </source>
</evidence>
<organism evidence="1 2">
    <name type="scientific">Heliorestis acidaminivorans</name>
    <dbReference type="NCBI Taxonomy" id="553427"/>
    <lineage>
        <taxon>Bacteria</taxon>
        <taxon>Bacillati</taxon>
        <taxon>Bacillota</taxon>
        <taxon>Clostridia</taxon>
        <taxon>Eubacteriales</taxon>
        <taxon>Heliobacteriaceae</taxon>
        <taxon>Heliorestis</taxon>
    </lineage>
</organism>
<dbReference type="InterPro" id="IPR021295">
    <property type="entry name" value="DUF2867"/>
</dbReference>
<reference evidence="1 2" key="1">
    <citation type="submission" date="2019-10" db="EMBL/GenBank/DDBJ databases">
        <title>Whole-genome sequence of the extremophile Heliorestis acidaminivorans DSM 24790.</title>
        <authorList>
            <person name="Kyndt J.A."/>
            <person name="Meyer T.E."/>
        </authorList>
    </citation>
    <scope>NUCLEOTIDE SEQUENCE [LARGE SCALE GENOMIC DNA]</scope>
    <source>
        <strain evidence="1 2">DSM 24790</strain>
    </source>
</reference>
<name>A0A6I0EV41_9FIRM</name>